<accession>A0A850RE67</accession>
<name>A0A850RE67_9GAMM</name>
<evidence type="ECO:0000313" key="2">
    <source>
        <dbReference type="Proteomes" id="UP000592294"/>
    </source>
</evidence>
<evidence type="ECO:0008006" key="3">
    <source>
        <dbReference type="Google" id="ProtNLM"/>
    </source>
</evidence>
<gene>
    <name evidence="1" type="ORF">HW932_01640</name>
</gene>
<reference evidence="1 2" key="1">
    <citation type="submission" date="2020-06" db="EMBL/GenBank/DDBJ databases">
        <title>Whole-genome sequence of Allochromatium humboldtianum DSM 21881, type strain.</title>
        <authorList>
            <person name="Kyndt J.A."/>
            <person name="Meyer T.E."/>
        </authorList>
    </citation>
    <scope>NUCLEOTIDE SEQUENCE [LARGE SCALE GENOMIC DNA]</scope>
    <source>
        <strain evidence="1 2">DSM 21881</strain>
    </source>
</reference>
<keyword evidence="2" id="KW-1185">Reference proteome</keyword>
<proteinExistence type="predicted"/>
<sequence length="125" mass="14641">MRESTFTAKIHELLPKHVHAWKISDRFHAGVPDAWYSGPTGDVWIEYKFYQTLPNRFTPKLSPAQKRWLRDRYHEGRRVLVIVGDQKHAVILENLDWEHPVTPTQRLTHKETAAWIATSLTTSVE</sequence>
<dbReference type="Gene3D" id="3.40.1350.10">
    <property type="match status" value="1"/>
</dbReference>
<organism evidence="1 2">
    <name type="scientific">Allochromatium humboldtianum</name>
    <dbReference type="NCBI Taxonomy" id="504901"/>
    <lineage>
        <taxon>Bacteria</taxon>
        <taxon>Pseudomonadati</taxon>
        <taxon>Pseudomonadota</taxon>
        <taxon>Gammaproteobacteria</taxon>
        <taxon>Chromatiales</taxon>
        <taxon>Chromatiaceae</taxon>
        <taxon>Allochromatium</taxon>
    </lineage>
</organism>
<dbReference type="GO" id="GO:0003676">
    <property type="term" value="F:nucleic acid binding"/>
    <property type="evidence" value="ECO:0007669"/>
    <property type="project" value="InterPro"/>
</dbReference>
<protein>
    <recommendedName>
        <fullName evidence="3">VRR-NUC domain-containing protein</fullName>
    </recommendedName>
</protein>
<evidence type="ECO:0000313" key="1">
    <source>
        <dbReference type="EMBL" id="NVZ07961.1"/>
    </source>
</evidence>
<dbReference type="InterPro" id="IPR011856">
    <property type="entry name" value="tRNA_endonuc-like_dom_sf"/>
</dbReference>
<dbReference type="AlphaFoldDB" id="A0A850RE67"/>
<comment type="caution">
    <text evidence="1">The sequence shown here is derived from an EMBL/GenBank/DDBJ whole genome shotgun (WGS) entry which is preliminary data.</text>
</comment>
<dbReference type="Proteomes" id="UP000592294">
    <property type="component" value="Unassembled WGS sequence"/>
</dbReference>
<dbReference type="EMBL" id="JABZEO010000001">
    <property type="protein sequence ID" value="NVZ07961.1"/>
    <property type="molecule type" value="Genomic_DNA"/>
</dbReference>
<dbReference type="RefSeq" id="WP_176974755.1">
    <property type="nucleotide sequence ID" value="NZ_JABZEO010000001.1"/>
</dbReference>